<proteinExistence type="predicted"/>
<protein>
    <submittedName>
        <fullName evidence="2">Mucin-5AC</fullName>
    </submittedName>
</protein>
<feature type="compositionally biased region" description="Polar residues" evidence="1">
    <location>
        <begin position="251"/>
        <end position="262"/>
    </location>
</feature>
<reference evidence="2" key="1">
    <citation type="submission" date="2017-02" db="UniProtKB">
        <authorList>
            <consortium name="WormBaseParasite"/>
        </authorList>
    </citation>
    <scope>IDENTIFICATION</scope>
</reference>
<feature type="compositionally biased region" description="Low complexity" evidence="1">
    <location>
        <begin position="233"/>
        <end position="250"/>
    </location>
</feature>
<feature type="compositionally biased region" description="Low complexity" evidence="1">
    <location>
        <begin position="464"/>
        <end position="483"/>
    </location>
</feature>
<evidence type="ECO:0000313" key="2">
    <source>
        <dbReference type="WBParaSite" id="ASIM_0000146101-mRNA-1"/>
    </source>
</evidence>
<dbReference type="AlphaFoldDB" id="A0A0M3J1Q8"/>
<dbReference type="Gene3D" id="2.30.30.140">
    <property type="match status" value="1"/>
</dbReference>
<evidence type="ECO:0000256" key="1">
    <source>
        <dbReference type="SAM" id="MobiDB-lite"/>
    </source>
</evidence>
<feature type="region of interest" description="Disordered" evidence="1">
    <location>
        <begin position="497"/>
        <end position="553"/>
    </location>
</feature>
<feature type="compositionally biased region" description="Low complexity" evidence="1">
    <location>
        <begin position="150"/>
        <end position="165"/>
    </location>
</feature>
<accession>A0A0M3J1Q8</accession>
<feature type="region of interest" description="Disordered" evidence="1">
    <location>
        <begin position="285"/>
        <end position="307"/>
    </location>
</feature>
<feature type="region of interest" description="Disordered" evidence="1">
    <location>
        <begin position="118"/>
        <end position="184"/>
    </location>
</feature>
<feature type="compositionally biased region" description="Low complexity" evidence="1">
    <location>
        <begin position="497"/>
        <end position="522"/>
    </location>
</feature>
<sequence>LDVKQEGSDVLKQSASSWLNDQLEANLKEMCCFVHYLGWNARYDVWAETAKIKILEKDQEVSEKAFLSFVPDKVGAATLDAAFAWRSSAVDATLPTEALSCGDVLGYTSFSRRCLSTSQNDQQQQQQHQQQQRCSSGTTAEPSGGLEAFSTTSSLVSGSSQLYTSTEQQQHHHQQQQQQQAPIQSATAIPIPTAQLSASSICSTSSCSVQHRSRTASMESNKSEKRYSKRQLQRNLSSNALASNNEQQQAVSSSSSTIEMSNQMISERSVPLNASDTTTKVATKAIPPPPPAPPSTCSNSSAADHPGQTVIKLKPSEEMIPSPTITAATTTTVNDILSQTSALHTANAASFSVNDTAITSANVVLPPATFPTTPQTTTTTIIITTAPTTVVPNTTSIPFVMLSAPDAVELKPDQPVLSGFVQAQAQIIPSSSSLQQSLSFIGMPSTSSVVPMSLISYQNVAPVTSSSSSAPAPAPSTSTTSSSIDFSQITPHFSTTTTAAATPISQTTTPTSTAKPKQTTTAFSRQQQSPASEVNTGQVKPVTPSKSKKSLGV</sequence>
<dbReference type="WBParaSite" id="ASIM_0000146101-mRNA-1">
    <property type="protein sequence ID" value="ASIM_0000146101-mRNA-1"/>
    <property type="gene ID" value="ASIM_0000146101"/>
</dbReference>
<dbReference type="InterPro" id="IPR016197">
    <property type="entry name" value="Chromo-like_dom_sf"/>
</dbReference>
<feature type="compositionally biased region" description="Low complexity" evidence="1">
    <location>
        <begin position="122"/>
        <end position="132"/>
    </location>
</feature>
<organism evidence="2">
    <name type="scientific">Anisakis simplex</name>
    <name type="common">Herring worm</name>
    <dbReference type="NCBI Taxonomy" id="6269"/>
    <lineage>
        <taxon>Eukaryota</taxon>
        <taxon>Metazoa</taxon>
        <taxon>Ecdysozoa</taxon>
        <taxon>Nematoda</taxon>
        <taxon>Chromadorea</taxon>
        <taxon>Rhabditida</taxon>
        <taxon>Spirurina</taxon>
        <taxon>Ascaridomorpha</taxon>
        <taxon>Ascaridoidea</taxon>
        <taxon>Anisakidae</taxon>
        <taxon>Anisakis</taxon>
        <taxon>Anisakis simplex complex</taxon>
    </lineage>
</organism>
<feature type="compositionally biased region" description="Polar residues" evidence="1">
    <location>
        <begin position="523"/>
        <end position="538"/>
    </location>
</feature>
<feature type="region of interest" description="Disordered" evidence="1">
    <location>
        <begin position="207"/>
        <end position="262"/>
    </location>
</feature>
<dbReference type="SUPFAM" id="SSF54160">
    <property type="entry name" value="Chromo domain-like"/>
    <property type="match status" value="1"/>
</dbReference>
<feature type="region of interest" description="Disordered" evidence="1">
    <location>
        <begin position="464"/>
        <end position="485"/>
    </location>
</feature>
<name>A0A0M3J1Q8_ANISI</name>